<feature type="compositionally biased region" description="Basic residues" evidence="1">
    <location>
        <begin position="215"/>
        <end position="225"/>
    </location>
</feature>
<dbReference type="EMBL" id="JAPTSV010000016">
    <property type="protein sequence ID" value="KAJ1519732.1"/>
    <property type="molecule type" value="Genomic_DNA"/>
</dbReference>
<gene>
    <name evidence="3" type="ORF">ONE63_004988</name>
</gene>
<evidence type="ECO:0000256" key="1">
    <source>
        <dbReference type="SAM" id="MobiDB-lite"/>
    </source>
</evidence>
<sequence>MVSKNVLAALAVAIVCGACAIEARPKRLPPSQAGGPDKAVAVGAENGLGHKASLAAGPHSHLPQHLSPNHVSHHKNSKRPKKHLGSHGPSAHGPAAHGPAAHGQEAYQPAKGLLAHIPAKGLLAQNPAHEGPSSGPARARPSRSPKGKPHPIEAIGVTKNLGVNISGNRKAKRSADEKIPASAVKPTNHGTGHKRKLAADGKTPKKPANHDTKTHSRRHHKKSKKGLKEQSKETHKKASEKPNKAADEKPKKATEEKPKKAAEEKPNKATEEKPKEQPEKEPATAAGAKPAAKPHKLATRAAPESPEDQSKDQPKDGAKDLKAPKHLKHKKLSKTPKSLKPKHLKPKKLSRHSKLNKHGKAPLQDKPQGQTKKLGASAPHSVQRRFLGLHRHHKVYLVQPQPPAQVVFVRKHKHRYHKHRPKISVHFGLGR</sequence>
<protein>
    <submittedName>
        <fullName evidence="3">Uncharacterized protein</fullName>
    </submittedName>
</protein>
<feature type="region of interest" description="Disordered" evidence="1">
    <location>
        <begin position="124"/>
        <end position="378"/>
    </location>
</feature>
<organism evidence="3 4">
    <name type="scientific">Megalurothrips usitatus</name>
    <name type="common">bean blossom thrips</name>
    <dbReference type="NCBI Taxonomy" id="439358"/>
    <lineage>
        <taxon>Eukaryota</taxon>
        <taxon>Metazoa</taxon>
        <taxon>Ecdysozoa</taxon>
        <taxon>Arthropoda</taxon>
        <taxon>Hexapoda</taxon>
        <taxon>Insecta</taxon>
        <taxon>Pterygota</taxon>
        <taxon>Neoptera</taxon>
        <taxon>Paraneoptera</taxon>
        <taxon>Thysanoptera</taxon>
        <taxon>Terebrantia</taxon>
        <taxon>Thripoidea</taxon>
        <taxon>Thripidae</taxon>
        <taxon>Megalurothrips</taxon>
    </lineage>
</organism>
<evidence type="ECO:0000313" key="3">
    <source>
        <dbReference type="EMBL" id="KAJ1519731.1"/>
    </source>
</evidence>
<feature type="compositionally biased region" description="Basic and acidic residues" evidence="1">
    <location>
        <begin position="226"/>
        <end position="282"/>
    </location>
</feature>
<feature type="compositionally biased region" description="Low complexity" evidence="1">
    <location>
        <begin position="86"/>
        <end position="103"/>
    </location>
</feature>
<feature type="compositionally biased region" description="Basic and acidic residues" evidence="1">
    <location>
        <begin position="308"/>
        <end position="323"/>
    </location>
</feature>
<feature type="region of interest" description="Disordered" evidence="1">
    <location>
        <begin position="50"/>
        <end position="103"/>
    </location>
</feature>
<accession>A0AAV7X296</accession>
<dbReference type="EMBL" id="JAPTSV010000016">
    <property type="protein sequence ID" value="KAJ1519731.1"/>
    <property type="molecule type" value="Genomic_DNA"/>
</dbReference>
<feature type="compositionally biased region" description="Basic and acidic residues" evidence="1">
    <location>
        <begin position="197"/>
        <end position="214"/>
    </location>
</feature>
<feature type="compositionally biased region" description="Basic residues" evidence="1">
    <location>
        <begin position="140"/>
        <end position="149"/>
    </location>
</feature>
<dbReference type="AlphaFoldDB" id="A0AAV7X296"/>
<dbReference type="Proteomes" id="UP001075354">
    <property type="component" value="Chromosome 16"/>
</dbReference>
<feature type="signal peptide" evidence="2">
    <location>
        <begin position="1"/>
        <end position="20"/>
    </location>
</feature>
<evidence type="ECO:0000313" key="4">
    <source>
        <dbReference type="Proteomes" id="UP001075354"/>
    </source>
</evidence>
<evidence type="ECO:0000256" key="2">
    <source>
        <dbReference type="SAM" id="SignalP"/>
    </source>
</evidence>
<feature type="compositionally biased region" description="Basic residues" evidence="1">
    <location>
        <begin position="71"/>
        <end position="85"/>
    </location>
</feature>
<proteinExistence type="predicted"/>
<reference evidence="3" key="1">
    <citation type="submission" date="2022-12" db="EMBL/GenBank/DDBJ databases">
        <title>Chromosome-level genome assembly of the bean flower thrips Megalurothrips usitatus.</title>
        <authorList>
            <person name="Ma L."/>
            <person name="Liu Q."/>
            <person name="Li H."/>
            <person name="Cai W."/>
        </authorList>
    </citation>
    <scope>NUCLEOTIDE SEQUENCE</scope>
    <source>
        <strain evidence="3">Cailab_2022a</strain>
    </source>
</reference>
<feature type="chain" id="PRO_5044715966" evidence="2">
    <location>
        <begin position="21"/>
        <end position="431"/>
    </location>
</feature>
<name>A0AAV7X296_9NEOP</name>
<keyword evidence="2" id="KW-0732">Signal</keyword>
<feature type="compositionally biased region" description="Basic residues" evidence="1">
    <location>
        <begin position="324"/>
        <end position="360"/>
    </location>
</feature>
<keyword evidence="4" id="KW-1185">Reference proteome</keyword>
<comment type="caution">
    <text evidence="3">The sequence shown here is derived from an EMBL/GenBank/DDBJ whole genome shotgun (WGS) entry which is preliminary data.</text>
</comment>